<dbReference type="InterPro" id="IPR011598">
    <property type="entry name" value="bHLH_dom"/>
</dbReference>
<accession>A0A9Q0FU03</accession>
<protein>
    <recommendedName>
        <fullName evidence="11">BHLH domain-containing protein</fullName>
    </recommendedName>
</protein>
<evidence type="ECO:0000259" key="7">
    <source>
        <dbReference type="PROSITE" id="PS50888"/>
    </source>
</evidence>
<dbReference type="SUPFAM" id="SSF55021">
    <property type="entry name" value="ACT-like"/>
    <property type="match status" value="1"/>
</dbReference>
<feature type="compositionally biased region" description="Polar residues" evidence="6">
    <location>
        <begin position="14"/>
        <end position="23"/>
    </location>
</feature>
<dbReference type="CDD" id="cd11393">
    <property type="entry name" value="bHLH_AtbHLH_like"/>
    <property type="match status" value="1"/>
</dbReference>
<evidence type="ECO:0000313" key="10">
    <source>
        <dbReference type="Proteomes" id="UP001141552"/>
    </source>
</evidence>
<keyword evidence="4" id="KW-0804">Transcription</keyword>
<sequence>MSNEGANGSFMWPENQTWGFSNSDDSRGNEEKSGKKLPGSSSNKQTEIAAASAMSKKRGRGESLTKKNGKASAMGHEVNKEGKSTGESDHEIHIWTERERRKKMRSMFSNLHALLPQLPPKADKSTIVDEAVNYIKTLQLTLQKLQKQKLEKLQGAMTFSYEPSLIAPQKQTDSRESFLADQGSSSNLATPAAIPSNNNMAASIPKYPVLFQTWTSSNVVLNICGDEAQISICSPKKPGLFTTICYVLEKHNVELLSAHVASDSNRSMYMIQVHATGGANDHQFAEPVVVEEIYRQVACEIMCWVSSCS</sequence>
<evidence type="ECO:0000256" key="2">
    <source>
        <dbReference type="ARBA" id="ARBA00023015"/>
    </source>
</evidence>
<dbReference type="GO" id="GO:0009960">
    <property type="term" value="P:endosperm development"/>
    <property type="evidence" value="ECO:0007669"/>
    <property type="project" value="InterPro"/>
</dbReference>
<dbReference type="AlphaFoldDB" id="A0A9Q0FU03"/>
<dbReference type="SUPFAM" id="SSF47459">
    <property type="entry name" value="HLH, helix-loop-helix DNA-binding domain"/>
    <property type="match status" value="1"/>
</dbReference>
<dbReference type="SMART" id="SM00353">
    <property type="entry name" value="HLH"/>
    <property type="match status" value="1"/>
</dbReference>
<dbReference type="InterPro" id="IPR002912">
    <property type="entry name" value="ACT_dom"/>
</dbReference>
<reference evidence="9" key="2">
    <citation type="journal article" date="2023" name="Plants (Basel)">
        <title>Annotation of the Turnera subulata (Passifloraceae) Draft Genome Reveals the S-Locus Evolved after the Divergence of Turneroideae from Passifloroideae in a Stepwise Manner.</title>
        <authorList>
            <person name="Henning P.M."/>
            <person name="Roalson E.H."/>
            <person name="Mir W."/>
            <person name="McCubbin A.G."/>
            <person name="Shore J.S."/>
        </authorList>
    </citation>
    <scope>NUCLEOTIDE SEQUENCE</scope>
    <source>
        <strain evidence="9">F60SS</strain>
    </source>
</reference>
<dbReference type="InterPro" id="IPR045865">
    <property type="entry name" value="ACT-like_dom_sf"/>
</dbReference>
<name>A0A9Q0FU03_9ROSI</name>
<comment type="caution">
    <text evidence="9">The sequence shown here is derived from an EMBL/GenBank/DDBJ whole genome shotgun (WGS) entry which is preliminary data.</text>
</comment>
<dbReference type="Proteomes" id="UP001141552">
    <property type="component" value="Unassembled WGS sequence"/>
</dbReference>
<dbReference type="PROSITE" id="PS51671">
    <property type="entry name" value="ACT"/>
    <property type="match status" value="1"/>
</dbReference>
<evidence type="ECO:0000259" key="8">
    <source>
        <dbReference type="PROSITE" id="PS51671"/>
    </source>
</evidence>
<keyword evidence="3" id="KW-0238">DNA-binding</keyword>
<evidence type="ECO:0000256" key="5">
    <source>
        <dbReference type="ARBA" id="ARBA00023242"/>
    </source>
</evidence>
<dbReference type="PROSITE" id="PS50888">
    <property type="entry name" value="BHLH"/>
    <property type="match status" value="1"/>
</dbReference>
<dbReference type="InterPro" id="IPR044278">
    <property type="entry name" value="BHLH95-like"/>
</dbReference>
<feature type="region of interest" description="Disordered" evidence="6">
    <location>
        <begin position="1"/>
        <end position="89"/>
    </location>
</feature>
<evidence type="ECO:0000256" key="3">
    <source>
        <dbReference type="ARBA" id="ARBA00023125"/>
    </source>
</evidence>
<evidence type="ECO:0008006" key="11">
    <source>
        <dbReference type="Google" id="ProtNLM"/>
    </source>
</evidence>
<feature type="compositionally biased region" description="Basic and acidic residues" evidence="6">
    <location>
        <begin position="77"/>
        <end position="89"/>
    </location>
</feature>
<proteinExistence type="predicted"/>
<dbReference type="Pfam" id="PF00010">
    <property type="entry name" value="HLH"/>
    <property type="match status" value="1"/>
</dbReference>
<keyword evidence="10" id="KW-1185">Reference proteome</keyword>
<evidence type="ECO:0000256" key="4">
    <source>
        <dbReference type="ARBA" id="ARBA00023163"/>
    </source>
</evidence>
<dbReference type="InterPro" id="IPR054502">
    <property type="entry name" value="bHLH-TF_ACT-like_plant"/>
</dbReference>
<dbReference type="PANTHER" id="PTHR46772">
    <property type="entry name" value="BHLH DOMAIN-CONTAINING PROTEIN"/>
    <property type="match status" value="1"/>
</dbReference>
<keyword evidence="5" id="KW-0539">Nucleus</keyword>
<evidence type="ECO:0000256" key="1">
    <source>
        <dbReference type="ARBA" id="ARBA00004123"/>
    </source>
</evidence>
<dbReference type="OrthoDB" id="690068at2759"/>
<dbReference type="CDD" id="cd04873">
    <property type="entry name" value="ACT_UUR-ACR-like"/>
    <property type="match status" value="1"/>
</dbReference>
<keyword evidence="2" id="KW-0805">Transcription regulation</keyword>
<dbReference type="Pfam" id="PF22754">
    <property type="entry name" value="bHLH-TF_ACT-like_plant"/>
    <property type="match status" value="1"/>
</dbReference>
<dbReference type="EMBL" id="JAKUCV010004151">
    <property type="protein sequence ID" value="KAJ4836346.1"/>
    <property type="molecule type" value="Genomic_DNA"/>
</dbReference>
<gene>
    <name evidence="9" type="ORF">Tsubulata_007310</name>
</gene>
<evidence type="ECO:0000256" key="6">
    <source>
        <dbReference type="SAM" id="MobiDB-lite"/>
    </source>
</evidence>
<dbReference type="InterPro" id="IPR045239">
    <property type="entry name" value="bHLH95_bHLH"/>
</dbReference>
<dbReference type="GO" id="GO:0003677">
    <property type="term" value="F:DNA binding"/>
    <property type="evidence" value="ECO:0007669"/>
    <property type="project" value="UniProtKB-KW"/>
</dbReference>
<dbReference type="Gene3D" id="4.10.280.10">
    <property type="entry name" value="Helix-loop-helix DNA-binding domain"/>
    <property type="match status" value="1"/>
</dbReference>
<feature type="domain" description="BHLH" evidence="7">
    <location>
        <begin position="88"/>
        <end position="138"/>
    </location>
</feature>
<dbReference type="InterPro" id="IPR036638">
    <property type="entry name" value="HLH_DNA-bd_sf"/>
</dbReference>
<feature type="compositionally biased region" description="Basic and acidic residues" evidence="6">
    <location>
        <begin position="24"/>
        <end position="34"/>
    </location>
</feature>
<dbReference type="GO" id="GO:0046983">
    <property type="term" value="F:protein dimerization activity"/>
    <property type="evidence" value="ECO:0007669"/>
    <property type="project" value="InterPro"/>
</dbReference>
<dbReference type="PANTHER" id="PTHR46772:SF8">
    <property type="entry name" value="TRANSCRIPTION FACTOR BHLH95"/>
    <property type="match status" value="1"/>
</dbReference>
<comment type="subcellular location">
    <subcellularLocation>
        <location evidence="1">Nucleus</location>
    </subcellularLocation>
</comment>
<feature type="domain" description="ACT" evidence="8">
    <location>
        <begin position="229"/>
        <end position="309"/>
    </location>
</feature>
<dbReference type="GO" id="GO:0003700">
    <property type="term" value="F:DNA-binding transcription factor activity"/>
    <property type="evidence" value="ECO:0007669"/>
    <property type="project" value="InterPro"/>
</dbReference>
<reference evidence="9" key="1">
    <citation type="submission" date="2022-02" db="EMBL/GenBank/DDBJ databases">
        <authorList>
            <person name="Henning P.M."/>
            <person name="McCubbin A.G."/>
            <person name="Shore J.S."/>
        </authorList>
    </citation>
    <scope>NUCLEOTIDE SEQUENCE</scope>
    <source>
        <strain evidence="9">F60SS</strain>
        <tissue evidence="9">Leaves</tissue>
    </source>
</reference>
<dbReference type="GO" id="GO:0005634">
    <property type="term" value="C:nucleus"/>
    <property type="evidence" value="ECO:0007669"/>
    <property type="project" value="UniProtKB-SubCell"/>
</dbReference>
<organism evidence="9 10">
    <name type="scientific">Turnera subulata</name>
    <dbReference type="NCBI Taxonomy" id="218843"/>
    <lineage>
        <taxon>Eukaryota</taxon>
        <taxon>Viridiplantae</taxon>
        <taxon>Streptophyta</taxon>
        <taxon>Embryophyta</taxon>
        <taxon>Tracheophyta</taxon>
        <taxon>Spermatophyta</taxon>
        <taxon>Magnoliopsida</taxon>
        <taxon>eudicotyledons</taxon>
        <taxon>Gunneridae</taxon>
        <taxon>Pentapetalae</taxon>
        <taxon>rosids</taxon>
        <taxon>fabids</taxon>
        <taxon>Malpighiales</taxon>
        <taxon>Passifloraceae</taxon>
        <taxon>Turnera</taxon>
    </lineage>
</organism>
<evidence type="ECO:0000313" key="9">
    <source>
        <dbReference type="EMBL" id="KAJ4836346.1"/>
    </source>
</evidence>